<evidence type="ECO:0000256" key="6">
    <source>
        <dbReference type="ARBA" id="ARBA00022692"/>
    </source>
</evidence>
<keyword evidence="8" id="KW-1133">Transmembrane helix</keyword>
<dbReference type="STRING" id="207949.RED65_01790"/>
<dbReference type="GO" id="GO:0015628">
    <property type="term" value="P:protein secretion by the type II secretion system"/>
    <property type="evidence" value="ECO:0007669"/>
    <property type="project" value="InterPro"/>
</dbReference>
<organism evidence="13 14">
    <name type="scientific">Bermanella marisrubri</name>
    <dbReference type="NCBI Taxonomy" id="207949"/>
    <lineage>
        <taxon>Bacteria</taxon>
        <taxon>Pseudomonadati</taxon>
        <taxon>Pseudomonadota</taxon>
        <taxon>Gammaproteobacteria</taxon>
        <taxon>Oceanospirillales</taxon>
        <taxon>Oceanospirillaceae</taxon>
        <taxon>Bermanella</taxon>
    </lineage>
</organism>
<dbReference type="OrthoDB" id="6117397at2"/>
<dbReference type="PIRSF" id="PIRSF015761">
    <property type="entry name" value="Protein_L"/>
    <property type="match status" value="1"/>
</dbReference>
<keyword evidence="7 10" id="KW-0653">Protein transport</keyword>
<dbReference type="InterPro" id="IPR024230">
    <property type="entry name" value="GspL_cyto_dom"/>
</dbReference>
<keyword evidence="4" id="KW-1003">Cell membrane</keyword>
<dbReference type="AlphaFoldDB" id="Q1N4H6"/>
<name>Q1N4H6_9GAMM</name>
<accession>Q1N4H6</accession>
<evidence type="ECO:0000256" key="9">
    <source>
        <dbReference type="ARBA" id="ARBA00023136"/>
    </source>
</evidence>
<dbReference type="InterPro" id="IPR043129">
    <property type="entry name" value="ATPase_NBD"/>
</dbReference>
<comment type="similarity">
    <text evidence="2 10">Belongs to the GSP L family.</text>
</comment>
<dbReference type="Gene3D" id="3.30.420.380">
    <property type="match status" value="1"/>
</dbReference>
<evidence type="ECO:0000259" key="12">
    <source>
        <dbReference type="Pfam" id="PF12693"/>
    </source>
</evidence>
<evidence type="ECO:0000256" key="5">
    <source>
        <dbReference type="ARBA" id="ARBA00022519"/>
    </source>
</evidence>
<dbReference type="NCBIfam" id="TIGR01709">
    <property type="entry name" value="typeII_sec_gspL"/>
    <property type="match status" value="1"/>
</dbReference>
<evidence type="ECO:0000256" key="3">
    <source>
        <dbReference type="ARBA" id="ARBA00022448"/>
    </source>
</evidence>
<protein>
    <recommendedName>
        <fullName evidence="10">Type II secretion system protein L</fullName>
        <shortName evidence="10">T2SS protein L</shortName>
    </recommendedName>
</protein>
<evidence type="ECO:0000256" key="2">
    <source>
        <dbReference type="ARBA" id="ARBA00005318"/>
    </source>
</evidence>
<dbReference type="GO" id="GO:0009276">
    <property type="term" value="C:Gram-negative-bacterium-type cell wall"/>
    <property type="evidence" value="ECO:0007669"/>
    <property type="project" value="InterPro"/>
</dbReference>
<keyword evidence="9" id="KW-0472">Membrane</keyword>
<dbReference type="GO" id="GO:0005886">
    <property type="term" value="C:plasma membrane"/>
    <property type="evidence" value="ECO:0007669"/>
    <property type="project" value="UniProtKB-SubCell"/>
</dbReference>
<dbReference type="EMBL" id="AAQH01000002">
    <property type="protein sequence ID" value="EAT13452.1"/>
    <property type="molecule type" value="Genomic_DNA"/>
</dbReference>
<sequence>MTTIVSQLANYVPGTTHTKTEAKSIWISDAQCQIYNVDMPIKQARQIVKALPFALEEQIAEDVDNLHIVYLGKEDGKASALVVNKQYMDGLFEHQIQHAYYLPLALPFDKNSASLAVLNDQVLLRLSEFKAYSIQKEAVGLFLQRFKNEFESIQVFGDLDELIKLEMESENIEIHQKTLDDLNQLIQSSRPNHDLMSGPYKVTIKKKNPKLDLLKTPLTLAAALFICAISINWIQAFQLDGKSEAVKNASKNYYEQLFPGESAGYGMKRMFRQKLEEGELVQNGETFTRLLSGIGNPISSMSSLELLGLRYNQSKATLEIELNAPSIAELDKLKKSLEQQSYTVEIAAANNQGGKIKGLLKVNKNG</sequence>
<evidence type="ECO:0000313" key="13">
    <source>
        <dbReference type="EMBL" id="EAT13452.1"/>
    </source>
</evidence>
<dbReference type="SUPFAM" id="SSF53067">
    <property type="entry name" value="Actin-like ATPase domain"/>
    <property type="match status" value="1"/>
</dbReference>
<dbReference type="InterPro" id="IPR007812">
    <property type="entry name" value="T2SS_protein-GspL"/>
</dbReference>
<dbReference type="Pfam" id="PF05134">
    <property type="entry name" value="T2SSL"/>
    <property type="match status" value="1"/>
</dbReference>
<comment type="subcellular location">
    <subcellularLocation>
        <location evidence="1">Cell inner membrane</location>
        <topology evidence="1">Single-pass membrane protein</topology>
    </subcellularLocation>
</comment>
<evidence type="ECO:0000313" key="14">
    <source>
        <dbReference type="Proteomes" id="UP000004263"/>
    </source>
</evidence>
<keyword evidence="6" id="KW-0812">Transmembrane</keyword>
<feature type="domain" description="GspL cytoplasmic actin-ATPase-like" evidence="11">
    <location>
        <begin position="27"/>
        <end position="201"/>
    </location>
</feature>
<comment type="function">
    <text evidence="10">Inner membrane component of the type II secretion system required for the energy-dependent secretion of extracellular factors such as proteases and toxins from the periplasm.</text>
</comment>
<dbReference type="Gene3D" id="3.30.1360.100">
    <property type="entry name" value="General secretion pathway protein M, EpsM"/>
    <property type="match status" value="1"/>
</dbReference>
<keyword evidence="5" id="KW-0997">Cell inner membrane</keyword>
<evidence type="ECO:0000256" key="4">
    <source>
        <dbReference type="ARBA" id="ARBA00022475"/>
    </source>
</evidence>
<comment type="caution">
    <text evidence="13">The sequence shown here is derived from an EMBL/GenBank/DDBJ whole genome shotgun (WGS) entry which is preliminary data.</text>
</comment>
<evidence type="ECO:0000256" key="8">
    <source>
        <dbReference type="ARBA" id="ARBA00022989"/>
    </source>
</evidence>
<reference evidence="13 14" key="1">
    <citation type="submission" date="2006-03" db="EMBL/GenBank/DDBJ databases">
        <authorList>
            <person name="Pinhassi J."/>
            <person name="Pedros-Alio C."/>
            <person name="Ferriera S."/>
            <person name="Johnson J."/>
            <person name="Kravitz S."/>
            <person name="Halpern A."/>
            <person name="Remington K."/>
            <person name="Beeson K."/>
            <person name="Tran B."/>
            <person name="Rogers Y.-H."/>
            <person name="Friedman R."/>
            <person name="Venter J.C."/>
        </authorList>
    </citation>
    <scope>NUCLEOTIDE SEQUENCE [LARGE SCALE GENOMIC DNA]</scope>
    <source>
        <strain evidence="13 14">RED65</strain>
    </source>
</reference>
<evidence type="ECO:0000256" key="1">
    <source>
        <dbReference type="ARBA" id="ARBA00004377"/>
    </source>
</evidence>
<evidence type="ECO:0000256" key="7">
    <source>
        <dbReference type="ARBA" id="ARBA00022927"/>
    </source>
</evidence>
<keyword evidence="14" id="KW-1185">Reference proteome</keyword>
<dbReference type="InterPro" id="IPR025691">
    <property type="entry name" value="GspL_pp_dom"/>
</dbReference>
<feature type="domain" description="GspL periplasmic" evidence="12">
    <location>
        <begin position="216"/>
        <end position="363"/>
    </location>
</feature>
<dbReference type="RefSeq" id="WP_007017836.1">
    <property type="nucleotide sequence ID" value="NZ_CH724114.1"/>
</dbReference>
<proteinExistence type="inferred from homology"/>
<keyword evidence="3 10" id="KW-0813">Transport</keyword>
<evidence type="ECO:0000256" key="10">
    <source>
        <dbReference type="PIRNR" id="PIRNR015761"/>
    </source>
</evidence>
<dbReference type="CDD" id="cd24017">
    <property type="entry name" value="ASKHA_T2SSL_N"/>
    <property type="match status" value="1"/>
</dbReference>
<dbReference type="Proteomes" id="UP000004263">
    <property type="component" value="Unassembled WGS sequence"/>
</dbReference>
<dbReference type="GO" id="GO:0015627">
    <property type="term" value="C:type II protein secretion system complex"/>
    <property type="evidence" value="ECO:0007669"/>
    <property type="project" value="InterPro"/>
</dbReference>
<evidence type="ECO:0000259" key="11">
    <source>
        <dbReference type="Pfam" id="PF05134"/>
    </source>
</evidence>
<gene>
    <name evidence="13" type="ORF">RED65_01790</name>
</gene>
<dbReference type="HOGENOM" id="CLU_041016_2_1_6"/>
<dbReference type="Pfam" id="PF12693">
    <property type="entry name" value="GspL_C"/>
    <property type="match status" value="1"/>
</dbReference>